<dbReference type="Pfam" id="PF04003">
    <property type="entry name" value="Utp12"/>
    <property type="match status" value="1"/>
</dbReference>
<dbReference type="SMART" id="SM00320">
    <property type="entry name" value="WD40"/>
    <property type="match status" value="11"/>
</dbReference>
<comment type="similarity">
    <text evidence="3">Belongs to the WD repeat WDR3/UTP12 family.</text>
</comment>
<evidence type="ECO:0000256" key="4">
    <source>
        <dbReference type="SAM" id="MobiDB-lite"/>
    </source>
</evidence>
<dbReference type="InterPro" id="IPR020472">
    <property type="entry name" value="WD40_PAC1"/>
</dbReference>
<dbReference type="Pfam" id="PF25172">
    <property type="entry name" value="Beta-prop_WDR3_2nd"/>
    <property type="match status" value="1"/>
</dbReference>
<dbReference type="GO" id="GO:0032040">
    <property type="term" value="C:small-subunit processome"/>
    <property type="evidence" value="ECO:0007669"/>
    <property type="project" value="TreeGrafter"/>
</dbReference>
<dbReference type="GO" id="GO:0030515">
    <property type="term" value="F:snoRNA binding"/>
    <property type="evidence" value="ECO:0007669"/>
    <property type="project" value="TreeGrafter"/>
</dbReference>
<dbReference type="InterPro" id="IPR051570">
    <property type="entry name" value="TBC1_cilium_biogenesis"/>
</dbReference>
<dbReference type="PANTHER" id="PTHR19853:SF0">
    <property type="entry name" value="WD REPEAT-CONTAINING PROTEIN 3"/>
    <property type="match status" value="1"/>
</dbReference>
<keyword evidence="2" id="KW-0677">Repeat</keyword>
<feature type="compositionally biased region" description="Acidic residues" evidence="4">
    <location>
        <begin position="354"/>
        <end position="367"/>
    </location>
</feature>
<evidence type="ECO:0000256" key="2">
    <source>
        <dbReference type="ARBA" id="ARBA00022737"/>
    </source>
</evidence>
<dbReference type="CDD" id="cd00200">
    <property type="entry name" value="WD40"/>
    <property type="match status" value="2"/>
</dbReference>
<feature type="compositionally biased region" description="Basic and acidic residues" evidence="4">
    <location>
        <begin position="327"/>
        <end position="340"/>
    </location>
</feature>
<dbReference type="Gene3D" id="2.130.10.10">
    <property type="entry name" value="YVTN repeat-like/Quinoprotein amine dehydrogenase"/>
    <property type="match status" value="4"/>
</dbReference>
<dbReference type="FunFam" id="2.130.10.10:FF:000755">
    <property type="entry name" value="WD repeat-containing protein 3"/>
    <property type="match status" value="1"/>
</dbReference>
<dbReference type="PROSITE" id="PS00678">
    <property type="entry name" value="WD_REPEATS_1"/>
    <property type="match status" value="2"/>
</dbReference>
<comment type="caution">
    <text evidence="5">The sequence shown here is derived from an EMBL/GenBank/DDBJ whole genome shotgun (WGS) entry which is preliminary data.</text>
</comment>
<evidence type="ECO:0000256" key="3">
    <source>
        <dbReference type="ARBA" id="ARBA00038229"/>
    </source>
</evidence>
<dbReference type="PRINTS" id="PR00320">
    <property type="entry name" value="GPROTEINBRPT"/>
</dbReference>
<dbReference type="Proteomes" id="UP000722791">
    <property type="component" value="Unassembled WGS sequence"/>
</dbReference>
<dbReference type="AlphaFoldDB" id="A0A8J4FEN5"/>
<dbReference type="GO" id="GO:0030490">
    <property type="term" value="P:maturation of SSU-rRNA"/>
    <property type="evidence" value="ECO:0007669"/>
    <property type="project" value="TreeGrafter"/>
</dbReference>
<dbReference type="SUPFAM" id="SSF50978">
    <property type="entry name" value="WD40 repeat-like"/>
    <property type="match status" value="2"/>
</dbReference>
<evidence type="ECO:0000256" key="1">
    <source>
        <dbReference type="ARBA" id="ARBA00022574"/>
    </source>
</evidence>
<sequence>MVKAYLRYEFSAAFGVITSAANPTYDASGKLLFTSSLESISVWNPKQGTLVKQLSPVVASTSTATGAGAAGSGGVAEVTVLCCAPGSSATTIAAGYSDGTVRLWDYQSGDCTVTFRGHKTAVSCLRYNSGGSLLVSGGRDTDVVVWDVVGETGLYRLRGHKDQVTDVVFLPSQSKLVSCSKDGLVKVWDLDTQHCCQTLGGHKAEVWSLDVNPRGTRLATGATDNEIRVFAIRESGAVEAMETEGGTGRGDAAPGADPDHTVLVPMGSVRRGAASNERVAMLRFSGDGEWLGVQAAGKGLELFRVRDEDEAIRKLKRRRRRRKEKAAKKAAEKGGGKKAAEAAVVKKGTGRDSDGDEQDEHDDDQQDGEGPRGEEDDTLKASDELEAVQLVSSKGAKIKAFCFAPPGAKLPPGVMCRLALSLSNNCIEILNVSSETNSYDTASRIDLGGHRSDVRALALSSDDMSLLTTSSAALKLWNPRTGSCLATMESGYGLSVLFAPGNKFAVVGTKEGSLEVFDLGAAARVHVEPEAHGGAVWSLTPLPNKAGFFSGAADKAVKLWHWSVVAEPGGAKSLRVSHVRTVSMADDVLSVRLSPDGKLLAVALLDATVKVYFADSMKFFLSLYGHKLPVLCMDISSDSTLLLTGSSDKNIKVWGLDFGDCHKSLFAHGDAVMSVAWVPGTHYAFSAGKDRLLKYWDLDRFELLLELPGHSGELWCCAVSQFGDFVVTGSHDRSIRRWERSSEPFFVEEERERRLESLFEADIENTAADKDAAAGAAAAGDVAGAAAMTTGRRTLEAVSAADAIIDALEAAALELERLRTADRERAEAATAGRPPPRPLPPNALMGSLAPSAYVFKVVSAVRASELEQAVMMMPFADALRLLGYLPQWLQGGGTAVELTVRLAVLLVRLHQGQLVATAAARPVLLALQRRLRVAAQGLKDVMGFNLAAMSYLVRRARESEGVTEADAVAPAKRQLIGSRGAAA</sequence>
<feature type="compositionally biased region" description="Basic residues" evidence="4">
    <location>
        <begin position="316"/>
        <end position="326"/>
    </location>
</feature>
<dbReference type="PROSITE" id="PS50294">
    <property type="entry name" value="WD_REPEATS_REGION"/>
    <property type="match status" value="6"/>
</dbReference>
<proteinExistence type="inferred from homology"/>
<dbReference type="PROSITE" id="PS50082">
    <property type="entry name" value="WD_REPEATS_2"/>
    <property type="match status" value="8"/>
</dbReference>
<protein>
    <submittedName>
        <fullName evidence="5">Uncharacterized protein</fullName>
    </submittedName>
</protein>
<organism evidence="5 6">
    <name type="scientific">Volvox reticuliferus</name>
    <dbReference type="NCBI Taxonomy" id="1737510"/>
    <lineage>
        <taxon>Eukaryota</taxon>
        <taxon>Viridiplantae</taxon>
        <taxon>Chlorophyta</taxon>
        <taxon>core chlorophytes</taxon>
        <taxon>Chlorophyceae</taxon>
        <taxon>CS clade</taxon>
        <taxon>Chlamydomonadales</taxon>
        <taxon>Volvocaceae</taxon>
        <taxon>Volvox</taxon>
    </lineage>
</organism>
<dbReference type="InterPro" id="IPR015943">
    <property type="entry name" value="WD40/YVTN_repeat-like_dom_sf"/>
</dbReference>
<reference evidence="5" key="1">
    <citation type="journal article" date="2021" name="Proc. Natl. Acad. Sci. U.S.A.">
        <title>Three genomes in the algal genus Volvox reveal the fate of a haploid sex-determining region after a transition to homothallism.</title>
        <authorList>
            <person name="Yamamoto K."/>
            <person name="Hamaji T."/>
            <person name="Kawai-Toyooka H."/>
            <person name="Matsuzaki R."/>
            <person name="Takahashi F."/>
            <person name="Nishimura Y."/>
            <person name="Kawachi M."/>
            <person name="Noguchi H."/>
            <person name="Minakuchi Y."/>
            <person name="Umen J.G."/>
            <person name="Toyoda A."/>
            <person name="Nozaki H."/>
        </authorList>
    </citation>
    <scope>NUCLEOTIDE SEQUENCE</scope>
    <source>
        <strain evidence="5">NIES-3785</strain>
    </source>
</reference>
<keyword evidence="1" id="KW-0853">WD repeat</keyword>
<name>A0A8J4FEN5_9CHLO</name>
<dbReference type="EMBL" id="BNCQ01000001">
    <property type="protein sequence ID" value="GIL94478.1"/>
    <property type="molecule type" value="Genomic_DNA"/>
</dbReference>
<gene>
    <name evidence="5" type="ORF">Vretimale_671</name>
</gene>
<evidence type="ECO:0000313" key="5">
    <source>
        <dbReference type="EMBL" id="GIL94478.1"/>
    </source>
</evidence>
<dbReference type="GO" id="GO:0034388">
    <property type="term" value="C:Pwp2p-containing subcomplex of 90S preribosome"/>
    <property type="evidence" value="ECO:0007669"/>
    <property type="project" value="TreeGrafter"/>
</dbReference>
<evidence type="ECO:0000313" key="6">
    <source>
        <dbReference type="Proteomes" id="UP000722791"/>
    </source>
</evidence>
<dbReference type="Pfam" id="PF25173">
    <property type="entry name" value="Beta-prop_WDR3_1st"/>
    <property type="match status" value="1"/>
</dbReference>
<accession>A0A8J4FEN5</accession>
<feature type="compositionally biased region" description="Basic and acidic residues" evidence="4">
    <location>
        <begin position="369"/>
        <end position="379"/>
    </location>
</feature>
<dbReference type="InterPro" id="IPR019775">
    <property type="entry name" value="WD40_repeat_CS"/>
</dbReference>
<dbReference type="InterPro" id="IPR007148">
    <property type="entry name" value="SSU_processome_Utp12"/>
</dbReference>
<dbReference type="InterPro" id="IPR001680">
    <property type="entry name" value="WD40_rpt"/>
</dbReference>
<dbReference type="InterPro" id="IPR036322">
    <property type="entry name" value="WD40_repeat_dom_sf"/>
</dbReference>
<dbReference type="PANTHER" id="PTHR19853">
    <property type="entry name" value="WD REPEAT CONTAINING PROTEIN 3 WDR3"/>
    <property type="match status" value="1"/>
</dbReference>
<dbReference type="OrthoDB" id="407922at2759"/>
<feature type="region of interest" description="Disordered" evidence="4">
    <location>
        <begin position="316"/>
        <end position="379"/>
    </location>
</feature>